<reference evidence="2 4" key="3">
    <citation type="submission" date="2017-12" db="EMBL/GenBank/DDBJ databases">
        <title>Phylogenetic diversity of female urinary microbiome.</title>
        <authorList>
            <person name="Thomas-White K."/>
            <person name="Wolfe A.J."/>
        </authorList>
    </citation>
    <scope>NUCLEOTIDE SEQUENCE [LARGE SCALE GENOMIC DNA]</scope>
    <source>
        <strain evidence="2 4">UMB0139</strain>
    </source>
</reference>
<dbReference type="Gene3D" id="3.40.50.1240">
    <property type="entry name" value="Phosphoglycerate mutase-like"/>
    <property type="match status" value="1"/>
</dbReference>
<dbReference type="Proteomes" id="UP000234239">
    <property type="component" value="Unassembled WGS sequence"/>
</dbReference>
<sequence length="177" mass="19549">MSFFQSLKSFLAPEESKASATGKGQAKDQAIAHYLLIIRHGRPDYEANPADPPLLAGEAAYLKDRYQEFEDRLSPFNIQILSSPLSRAQQTAQAFQEALAQSSNLEIAESSDLGGEAAIKDWMQERQALVLVAHEPYVSAWLRRFGGSSHDFDKGDAALLAIDEEGKGRLVKYIKAH</sequence>
<dbReference type="Pfam" id="PF00300">
    <property type="entry name" value="His_Phos_1"/>
    <property type="match status" value="1"/>
</dbReference>
<dbReference type="OrthoDB" id="2136355at2"/>
<evidence type="ECO:0000313" key="3">
    <source>
        <dbReference type="Proteomes" id="UP000069912"/>
    </source>
</evidence>
<dbReference type="Proteomes" id="UP000069912">
    <property type="component" value="Chromosome"/>
</dbReference>
<evidence type="ECO:0000313" key="2">
    <source>
        <dbReference type="EMBL" id="PKZ20466.1"/>
    </source>
</evidence>
<dbReference type="SMART" id="SM00855">
    <property type="entry name" value="PGAM"/>
    <property type="match status" value="1"/>
</dbReference>
<dbReference type="AlphaFoldDB" id="A0A0X8FBX1"/>
<dbReference type="CDD" id="cd07067">
    <property type="entry name" value="HP_PGM_like"/>
    <property type="match status" value="1"/>
</dbReference>
<protein>
    <submittedName>
        <fullName evidence="2">Histidine-type phosphatase</fullName>
    </submittedName>
</protein>
<gene>
    <name evidence="1" type="ORF">AWM72_06445</name>
    <name evidence="2" type="ORF">CYJ28_10050</name>
</gene>
<reference evidence="3" key="2">
    <citation type="submission" date="2016-01" db="EMBL/GenBank/DDBJ databases">
        <title>Six Aerococcus type strain genome sequencing and assembly using PacBio and Illumina Hiseq.</title>
        <authorList>
            <person name="Carkaci D."/>
            <person name="Dargis R."/>
            <person name="Nielsen X.C."/>
            <person name="Skovgaard O."/>
            <person name="Fuursted K."/>
            <person name="Christensen J.J."/>
        </authorList>
    </citation>
    <scope>NUCLEOTIDE SEQUENCE [LARGE SCALE GENOMIC DNA]</scope>
    <source>
        <strain evidence="3">CCUG43001</strain>
    </source>
</reference>
<dbReference type="InterPro" id="IPR029033">
    <property type="entry name" value="His_PPase_superfam"/>
</dbReference>
<dbReference type="KEGG" id="asan:AWM72_06445"/>
<name>A0A0X8FBX1_9LACT</name>
<evidence type="ECO:0000313" key="4">
    <source>
        <dbReference type="Proteomes" id="UP000234239"/>
    </source>
</evidence>
<dbReference type="RefSeq" id="WP_067975070.1">
    <property type="nucleotide sequence ID" value="NZ_CAJHKN010000007.1"/>
</dbReference>
<dbReference type="InterPro" id="IPR013078">
    <property type="entry name" value="His_Pase_superF_clade-1"/>
</dbReference>
<proteinExistence type="predicted"/>
<dbReference type="SUPFAM" id="SSF53254">
    <property type="entry name" value="Phosphoglycerate mutase-like"/>
    <property type="match status" value="1"/>
</dbReference>
<accession>A0A0X8FBX1</accession>
<organism evidence="1 3">
    <name type="scientific">Aerococcus sanguinicola</name>
    <dbReference type="NCBI Taxonomy" id="119206"/>
    <lineage>
        <taxon>Bacteria</taxon>
        <taxon>Bacillati</taxon>
        <taxon>Bacillota</taxon>
        <taxon>Bacilli</taxon>
        <taxon>Lactobacillales</taxon>
        <taxon>Aerococcaceae</taxon>
        <taxon>Aerococcus</taxon>
    </lineage>
</organism>
<keyword evidence="3" id="KW-1185">Reference proteome</keyword>
<reference evidence="1 3" key="1">
    <citation type="journal article" date="2016" name="Genome Announc.">
        <title>Complete Genome Sequences of Aerococcus christensenii CCUG 28831T, Aerococcus sanguinicola CCUG 43001T, Aerococcus urinae CCUG 36881T, Aerococcus urinaeequi CCUG 28094T, Aerococcus urinaehominis CCUG 42038 BT, and Aerococcus viridans CCUG 4311T.</title>
        <authorList>
            <person name="Carkaci D."/>
            <person name="Dargis R."/>
            <person name="Nielsen X.C."/>
            <person name="Skovgaard O."/>
            <person name="Fuursted K."/>
            <person name="Christensen J.J."/>
        </authorList>
    </citation>
    <scope>NUCLEOTIDE SEQUENCE [LARGE SCALE GENOMIC DNA]</scope>
    <source>
        <strain evidence="1 3">CCUG43001</strain>
    </source>
</reference>
<dbReference type="GeneID" id="92903703"/>
<dbReference type="EMBL" id="PKGY01000009">
    <property type="protein sequence ID" value="PKZ20466.1"/>
    <property type="molecule type" value="Genomic_DNA"/>
</dbReference>
<dbReference type="EMBL" id="CP014160">
    <property type="protein sequence ID" value="AMB94425.1"/>
    <property type="molecule type" value="Genomic_DNA"/>
</dbReference>
<evidence type="ECO:0000313" key="1">
    <source>
        <dbReference type="EMBL" id="AMB94425.1"/>
    </source>
</evidence>